<dbReference type="EMBL" id="NCSJ02000247">
    <property type="protein sequence ID" value="RFU26702.1"/>
    <property type="molecule type" value="Genomic_DNA"/>
</dbReference>
<dbReference type="Proteomes" id="UP000258309">
    <property type="component" value="Unassembled WGS sequence"/>
</dbReference>
<evidence type="ECO:0000313" key="3">
    <source>
        <dbReference type="Proteomes" id="UP000258309"/>
    </source>
</evidence>
<accession>A0A3E2H0D6</accession>
<comment type="caution">
    <text evidence="2">The sequence shown here is derived from an EMBL/GenBank/DDBJ whole genome shotgun (WGS) entry which is preliminary data.</text>
</comment>
<name>A0A3E2H0D6_SCYLI</name>
<evidence type="ECO:0000313" key="2">
    <source>
        <dbReference type="EMBL" id="RFU26702.1"/>
    </source>
</evidence>
<keyword evidence="3" id="KW-1185">Reference proteome</keyword>
<reference evidence="2 3" key="1">
    <citation type="submission" date="2018-05" db="EMBL/GenBank/DDBJ databases">
        <title>Draft genome sequence of Scytalidium lignicola DSM 105466, a ubiquitous saprotrophic fungus.</title>
        <authorList>
            <person name="Buettner E."/>
            <person name="Gebauer A.M."/>
            <person name="Hofrichter M."/>
            <person name="Liers C."/>
            <person name="Kellner H."/>
        </authorList>
    </citation>
    <scope>NUCLEOTIDE SEQUENCE [LARGE SCALE GENOMIC DNA]</scope>
    <source>
        <strain evidence="2 3">DSM 105466</strain>
    </source>
</reference>
<sequence>METKDAKTEIRWQPTITTKEWLELLRLPVAYNTRRRYLLTGKPPLFFLGASLRKIPPYRRRRQSSLSWTDTSDVSTMASPLGSPRFPIDRSNASHMESNVAGRVNFWLREQEEKRKRELEIKREERRRRRKRSSRIGSAKRRASCKNRKRDARGLFAVVDKD</sequence>
<proteinExistence type="predicted"/>
<feature type="compositionally biased region" description="Polar residues" evidence="1">
    <location>
        <begin position="64"/>
        <end position="78"/>
    </location>
</feature>
<gene>
    <name evidence="2" type="ORF">B7463_g9638</name>
</gene>
<feature type="region of interest" description="Disordered" evidence="1">
    <location>
        <begin position="63"/>
        <end position="94"/>
    </location>
</feature>
<dbReference type="AlphaFoldDB" id="A0A3E2H0D6"/>
<protein>
    <submittedName>
        <fullName evidence="2">Uncharacterized protein</fullName>
    </submittedName>
</protein>
<feature type="non-terminal residue" evidence="2">
    <location>
        <position position="1"/>
    </location>
</feature>
<feature type="compositionally biased region" description="Basic residues" evidence="1">
    <location>
        <begin position="125"/>
        <end position="151"/>
    </location>
</feature>
<evidence type="ECO:0000256" key="1">
    <source>
        <dbReference type="SAM" id="MobiDB-lite"/>
    </source>
</evidence>
<feature type="region of interest" description="Disordered" evidence="1">
    <location>
        <begin position="118"/>
        <end position="162"/>
    </location>
</feature>
<feature type="non-terminal residue" evidence="2">
    <location>
        <position position="162"/>
    </location>
</feature>
<organism evidence="2 3">
    <name type="scientific">Scytalidium lignicola</name>
    <name type="common">Hyphomycete</name>
    <dbReference type="NCBI Taxonomy" id="5539"/>
    <lineage>
        <taxon>Eukaryota</taxon>
        <taxon>Fungi</taxon>
        <taxon>Dikarya</taxon>
        <taxon>Ascomycota</taxon>
        <taxon>Pezizomycotina</taxon>
        <taxon>Leotiomycetes</taxon>
        <taxon>Leotiomycetes incertae sedis</taxon>
        <taxon>Scytalidium</taxon>
    </lineage>
</organism>